<dbReference type="SMART" id="SM00220">
    <property type="entry name" value="S_TKc"/>
    <property type="match status" value="1"/>
</dbReference>
<dbReference type="InterPro" id="IPR051681">
    <property type="entry name" value="Ser/Thr_Kinases-Pseudokinases"/>
</dbReference>
<keyword evidence="3" id="KW-1185">Reference proteome</keyword>
<dbReference type="GO" id="GO:0005886">
    <property type="term" value="C:plasma membrane"/>
    <property type="evidence" value="ECO:0007669"/>
    <property type="project" value="TreeGrafter"/>
</dbReference>
<keyword evidence="2" id="KW-0418">Kinase</keyword>
<dbReference type="InterPro" id="IPR011009">
    <property type="entry name" value="Kinase-like_dom_sf"/>
</dbReference>
<gene>
    <name evidence="2" type="ORF">LIER_21542</name>
</gene>
<dbReference type="Gene3D" id="1.10.510.10">
    <property type="entry name" value="Transferase(Phosphotransferase) domain 1"/>
    <property type="match status" value="1"/>
</dbReference>
<reference evidence="2 3" key="1">
    <citation type="submission" date="2024-01" db="EMBL/GenBank/DDBJ databases">
        <title>The complete chloroplast genome sequence of Lithospermum erythrorhizon: insights into the phylogenetic relationship among Boraginaceae species and the maternal lineages of purple gromwells.</title>
        <authorList>
            <person name="Okada T."/>
            <person name="Watanabe K."/>
        </authorList>
    </citation>
    <scope>NUCLEOTIDE SEQUENCE [LARGE SCALE GENOMIC DNA]</scope>
</reference>
<dbReference type="Proteomes" id="UP001454036">
    <property type="component" value="Unassembled WGS sequence"/>
</dbReference>
<dbReference type="Pfam" id="PF07714">
    <property type="entry name" value="PK_Tyr_Ser-Thr"/>
    <property type="match status" value="1"/>
</dbReference>
<dbReference type="PROSITE" id="PS00108">
    <property type="entry name" value="PROTEIN_KINASE_ST"/>
    <property type="match status" value="1"/>
</dbReference>
<dbReference type="InterPro" id="IPR008271">
    <property type="entry name" value="Ser/Thr_kinase_AS"/>
</dbReference>
<accession>A0AAV3QTI7</accession>
<dbReference type="InterPro" id="IPR001245">
    <property type="entry name" value="Ser-Thr/Tyr_kinase_cat_dom"/>
</dbReference>
<dbReference type="PRINTS" id="PR00109">
    <property type="entry name" value="TYRKINASE"/>
</dbReference>
<dbReference type="CDD" id="cd13999">
    <property type="entry name" value="STKc_MAP3K-like"/>
    <property type="match status" value="1"/>
</dbReference>
<dbReference type="InterPro" id="IPR000719">
    <property type="entry name" value="Prot_kinase_dom"/>
</dbReference>
<protein>
    <submittedName>
        <fullName evidence="2">Non-receptor serine/threonine protein kinase</fullName>
    </submittedName>
</protein>
<comment type="caution">
    <text evidence="2">The sequence shown here is derived from an EMBL/GenBank/DDBJ whole genome shotgun (WGS) entry which is preliminary data.</text>
</comment>
<dbReference type="PANTHER" id="PTHR44329">
    <property type="entry name" value="SERINE/THREONINE-PROTEIN KINASE TNNI3K-RELATED"/>
    <property type="match status" value="1"/>
</dbReference>
<proteinExistence type="predicted"/>
<dbReference type="SUPFAM" id="SSF56112">
    <property type="entry name" value="Protein kinase-like (PK-like)"/>
    <property type="match status" value="1"/>
</dbReference>
<dbReference type="PROSITE" id="PS50011">
    <property type="entry name" value="PROTEIN_KINASE_DOM"/>
    <property type="match status" value="1"/>
</dbReference>
<evidence type="ECO:0000259" key="1">
    <source>
        <dbReference type="PROSITE" id="PS50011"/>
    </source>
</evidence>
<keyword evidence="2" id="KW-0808">Transferase</keyword>
<evidence type="ECO:0000313" key="2">
    <source>
        <dbReference type="EMBL" id="GAA0166378.1"/>
    </source>
</evidence>
<feature type="domain" description="Protein kinase" evidence="1">
    <location>
        <begin position="41"/>
        <end position="298"/>
    </location>
</feature>
<organism evidence="2 3">
    <name type="scientific">Lithospermum erythrorhizon</name>
    <name type="common">Purple gromwell</name>
    <name type="synonym">Lithospermum officinale var. erythrorhizon</name>
    <dbReference type="NCBI Taxonomy" id="34254"/>
    <lineage>
        <taxon>Eukaryota</taxon>
        <taxon>Viridiplantae</taxon>
        <taxon>Streptophyta</taxon>
        <taxon>Embryophyta</taxon>
        <taxon>Tracheophyta</taxon>
        <taxon>Spermatophyta</taxon>
        <taxon>Magnoliopsida</taxon>
        <taxon>eudicotyledons</taxon>
        <taxon>Gunneridae</taxon>
        <taxon>Pentapetalae</taxon>
        <taxon>asterids</taxon>
        <taxon>lamiids</taxon>
        <taxon>Boraginales</taxon>
        <taxon>Boraginaceae</taxon>
        <taxon>Boraginoideae</taxon>
        <taxon>Lithospermeae</taxon>
        <taxon>Lithospermum</taxon>
    </lineage>
</organism>
<dbReference type="AlphaFoldDB" id="A0AAV3QTI7"/>
<dbReference type="EMBL" id="BAABME010005708">
    <property type="protein sequence ID" value="GAA0166378.1"/>
    <property type="molecule type" value="Genomic_DNA"/>
</dbReference>
<dbReference type="GO" id="GO:0004674">
    <property type="term" value="F:protein serine/threonine kinase activity"/>
    <property type="evidence" value="ECO:0007669"/>
    <property type="project" value="UniProtKB-KW"/>
</dbReference>
<sequence>MDDKNDIALKLAWFRKEEEKELQELSKLIDFDACKIDCQKLKVKKNIDKGGYGSVYQGIYDDKKVAVKVFHLSAVDEDSKFELRKSFLQEVLLSKDLDHPNIAKFIGAMENMKEVDMKPKKKFDKSQDCCIFSEFLSGGTLYQYLRKHKKLPINIVTRLALDAAEGLSYLHSKQIMHRDLKTANMLLDKNGRVKIIDFGISRFDDLNEKTPAIGTIGYIAPEVRTESKYDHKCDVFSFGICLWEIFCCSAYRSVALKMTPQIPQNCPKALADLMKNCWDDPKRRPEMSSVVERLREFEASSLNESAKGPTRLLCFSR</sequence>
<dbReference type="PANTHER" id="PTHR44329:SF160">
    <property type="entry name" value="OS05G0577700 PROTEIN"/>
    <property type="match status" value="1"/>
</dbReference>
<evidence type="ECO:0000313" key="3">
    <source>
        <dbReference type="Proteomes" id="UP001454036"/>
    </source>
</evidence>
<dbReference type="PIRSF" id="PIRSF000654">
    <property type="entry name" value="Integrin-linked_kinase"/>
    <property type="match status" value="1"/>
</dbReference>
<name>A0AAV3QTI7_LITER</name>
<keyword evidence="2" id="KW-0723">Serine/threonine-protein kinase</keyword>
<dbReference type="GO" id="GO:0005524">
    <property type="term" value="F:ATP binding"/>
    <property type="evidence" value="ECO:0007669"/>
    <property type="project" value="InterPro"/>
</dbReference>